<sequence length="263" mass="27810">MEPYQPLSRSIKGKTALITGAASGMGRATAHLFAHEGANVAVTDLKQDAVDKVVAEIKAAGFDNVKGWAMDVGDGEAIKRVVKEAAEHFGGLEILVNNAGFAIPANVAEESYEDSWGPSINVMLTSHQRAIRAALPYMRKAKFGRIVNVASTEGVGATPGNSPYVAAKHGVIGLTRGLACDLGREEDMDITVNCICPGPIRTGITSGIPEEHKTIYAKRRVPLRRYGIPEEVANMTLSVVLPAASFLNGVHIPVDGGLTIKNA</sequence>
<dbReference type="Gene3D" id="3.40.50.720">
    <property type="entry name" value="NAD(P)-binding Rossmann-like Domain"/>
    <property type="match status" value="1"/>
</dbReference>
<evidence type="ECO:0000313" key="2">
    <source>
        <dbReference type="EMBL" id="RIJ24000.1"/>
    </source>
</evidence>
<evidence type="ECO:0000313" key="3">
    <source>
        <dbReference type="Proteomes" id="UP000265431"/>
    </source>
</evidence>
<dbReference type="PANTHER" id="PTHR42879:SF2">
    <property type="entry name" value="3-OXOACYL-[ACYL-CARRIER-PROTEIN] REDUCTASE FABG"/>
    <property type="match status" value="1"/>
</dbReference>
<dbReference type="PRINTS" id="PR00081">
    <property type="entry name" value="GDHRDH"/>
</dbReference>
<comment type="similarity">
    <text evidence="1">Belongs to the short-chain dehydrogenases/reductases (SDR) family.</text>
</comment>
<reference evidence="2 3" key="1">
    <citation type="submission" date="2018-08" db="EMBL/GenBank/DDBJ databases">
        <title>Henriciella mobilis sp. nov., isolated from seawater.</title>
        <authorList>
            <person name="Cheng H."/>
            <person name="Wu Y.-H."/>
            <person name="Xu X.-W."/>
            <person name="Guo L.-L."/>
        </authorList>
    </citation>
    <scope>NUCLEOTIDE SEQUENCE [LARGE SCALE GENOMIC DNA]</scope>
    <source>
        <strain evidence="2 3">CCUG66934</strain>
    </source>
</reference>
<dbReference type="CDD" id="cd05233">
    <property type="entry name" value="SDR_c"/>
    <property type="match status" value="1"/>
</dbReference>
<protein>
    <submittedName>
        <fullName evidence="2">SDR family oxidoreductase</fullName>
    </submittedName>
</protein>
<dbReference type="PRINTS" id="PR00080">
    <property type="entry name" value="SDRFAMILY"/>
</dbReference>
<dbReference type="InterPro" id="IPR050259">
    <property type="entry name" value="SDR"/>
</dbReference>
<dbReference type="PANTHER" id="PTHR42879">
    <property type="entry name" value="3-OXOACYL-(ACYL-CARRIER-PROTEIN) REDUCTASE"/>
    <property type="match status" value="1"/>
</dbReference>
<name>A0A399QYK9_9PROT</name>
<gene>
    <name evidence="2" type="ORF">D1224_07075</name>
</gene>
<evidence type="ECO:0000256" key="1">
    <source>
        <dbReference type="ARBA" id="ARBA00006484"/>
    </source>
</evidence>
<dbReference type="InterPro" id="IPR002347">
    <property type="entry name" value="SDR_fam"/>
</dbReference>
<proteinExistence type="inferred from homology"/>
<dbReference type="RefSeq" id="WP_119379189.1">
    <property type="nucleotide sequence ID" value="NZ_QWGB01000005.1"/>
</dbReference>
<organism evidence="2 3">
    <name type="scientific">Henriciella barbarensis</name>
    <dbReference type="NCBI Taxonomy" id="86342"/>
    <lineage>
        <taxon>Bacteria</taxon>
        <taxon>Pseudomonadati</taxon>
        <taxon>Pseudomonadota</taxon>
        <taxon>Alphaproteobacteria</taxon>
        <taxon>Hyphomonadales</taxon>
        <taxon>Hyphomonadaceae</taxon>
        <taxon>Henriciella</taxon>
    </lineage>
</organism>
<dbReference type="InterPro" id="IPR036291">
    <property type="entry name" value="NAD(P)-bd_dom_sf"/>
</dbReference>
<keyword evidence="3" id="KW-1185">Reference proteome</keyword>
<dbReference type="OrthoDB" id="9804774at2"/>
<dbReference type="PROSITE" id="PS00061">
    <property type="entry name" value="ADH_SHORT"/>
    <property type="match status" value="1"/>
</dbReference>
<dbReference type="EMBL" id="QWGB01000005">
    <property type="protein sequence ID" value="RIJ24000.1"/>
    <property type="molecule type" value="Genomic_DNA"/>
</dbReference>
<comment type="caution">
    <text evidence="2">The sequence shown here is derived from an EMBL/GenBank/DDBJ whole genome shotgun (WGS) entry which is preliminary data.</text>
</comment>
<dbReference type="InterPro" id="IPR020904">
    <property type="entry name" value="Sc_DH/Rdtase_CS"/>
</dbReference>
<dbReference type="Proteomes" id="UP000265431">
    <property type="component" value="Unassembled WGS sequence"/>
</dbReference>
<dbReference type="GO" id="GO:0032787">
    <property type="term" value="P:monocarboxylic acid metabolic process"/>
    <property type="evidence" value="ECO:0007669"/>
    <property type="project" value="UniProtKB-ARBA"/>
</dbReference>
<dbReference type="Pfam" id="PF13561">
    <property type="entry name" value="adh_short_C2"/>
    <property type="match status" value="1"/>
</dbReference>
<dbReference type="FunFam" id="3.40.50.720:FF:000084">
    <property type="entry name" value="Short-chain dehydrogenase reductase"/>
    <property type="match status" value="1"/>
</dbReference>
<accession>A0A399QYK9</accession>
<dbReference type="SUPFAM" id="SSF51735">
    <property type="entry name" value="NAD(P)-binding Rossmann-fold domains"/>
    <property type="match status" value="1"/>
</dbReference>
<dbReference type="AlphaFoldDB" id="A0A399QYK9"/>